<dbReference type="EMBL" id="BAABFB010000029">
    <property type="protein sequence ID" value="GAA4476805.1"/>
    <property type="molecule type" value="Genomic_DNA"/>
</dbReference>
<proteinExistence type="predicted"/>
<organism evidence="1 2">
    <name type="scientific">Rhodococcus olei</name>
    <dbReference type="NCBI Taxonomy" id="2161675"/>
    <lineage>
        <taxon>Bacteria</taxon>
        <taxon>Bacillati</taxon>
        <taxon>Actinomycetota</taxon>
        <taxon>Actinomycetes</taxon>
        <taxon>Mycobacteriales</taxon>
        <taxon>Nocardiaceae</taxon>
        <taxon>Rhodococcus</taxon>
    </lineage>
</organism>
<reference evidence="2" key="1">
    <citation type="journal article" date="2019" name="Int. J. Syst. Evol. Microbiol.">
        <title>The Global Catalogue of Microorganisms (GCM) 10K type strain sequencing project: providing services to taxonomists for standard genome sequencing and annotation.</title>
        <authorList>
            <consortium name="The Broad Institute Genomics Platform"/>
            <consortium name="The Broad Institute Genome Sequencing Center for Infectious Disease"/>
            <person name="Wu L."/>
            <person name="Ma J."/>
        </authorList>
    </citation>
    <scope>NUCLEOTIDE SEQUENCE [LARGE SCALE GENOMIC DNA]</scope>
    <source>
        <strain evidence="2">JCM 32206</strain>
    </source>
</reference>
<name>A0ABP8P029_9NOCA</name>
<dbReference type="Proteomes" id="UP001501183">
    <property type="component" value="Unassembled WGS sequence"/>
</dbReference>
<gene>
    <name evidence="1" type="ORF">GCM10023094_17600</name>
</gene>
<protein>
    <submittedName>
        <fullName evidence="1">Uncharacterized protein</fullName>
    </submittedName>
</protein>
<evidence type="ECO:0000313" key="1">
    <source>
        <dbReference type="EMBL" id="GAA4476805.1"/>
    </source>
</evidence>
<sequence length="185" mass="20317">MAAVSSDGDGIGDSAAYLERRYSERTFENDLAARSSAVWDATLDHDHGRARWTLGVPPPELSVDDTDLPGSAAAEKLFERYQGRLLFVLEYETPVGLPRDSARAWARALGAMSFADPPGETLRVLAVLDWELWNTWGEVARGHGDRDPSFVRGMVAIQRGLTGMRQIMVHVGFPDVFALPDGTDD</sequence>
<evidence type="ECO:0000313" key="2">
    <source>
        <dbReference type="Proteomes" id="UP001501183"/>
    </source>
</evidence>
<comment type="caution">
    <text evidence="1">The sequence shown here is derived from an EMBL/GenBank/DDBJ whole genome shotgun (WGS) entry which is preliminary data.</text>
</comment>
<keyword evidence="2" id="KW-1185">Reference proteome</keyword>
<accession>A0ABP8P029</accession>